<comment type="cofactor">
    <cofactor evidence="1">
        <name>heme</name>
        <dbReference type="ChEBI" id="CHEBI:30413"/>
    </cofactor>
</comment>
<comment type="similarity">
    <text evidence="2 3">Belongs to the cytochrome P450 family.</text>
</comment>
<keyword evidence="3" id="KW-0560">Oxidoreductase</keyword>
<keyword evidence="3" id="KW-0479">Metal-binding</keyword>
<dbReference type="PANTHER" id="PTHR24305">
    <property type="entry name" value="CYTOCHROME P450"/>
    <property type="match status" value="1"/>
</dbReference>
<dbReference type="InterPro" id="IPR002401">
    <property type="entry name" value="Cyt_P450_E_grp-I"/>
</dbReference>
<dbReference type="InterPro" id="IPR036396">
    <property type="entry name" value="Cyt_P450_sf"/>
</dbReference>
<protein>
    <recommendedName>
        <fullName evidence="6">Cytochrome P450</fullName>
    </recommendedName>
</protein>
<dbReference type="PRINTS" id="PR00463">
    <property type="entry name" value="EP450I"/>
</dbReference>
<evidence type="ECO:0000256" key="2">
    <source>
        <dbReference type="ARBA" id="ARBA00010617"/>
    </source>
</evidence>
<keyword evidence="5" id="KW-1185">Reference proteome</keyword>
<dbReference type="PRINTS" id="PR00385">
    <property type="entry name" value="P450"/>
</dbReference>
<dbReference type="Pfam" id="PF00067">
    <property type="entry name" value="p450"/>
    <property type="match status" value="1"/>
</dbReference>
<dbReference type="PANTHER" id="PTHR24305:SF166">
    <property type="entry name" value="CYTOCHROME P450 12A4, MITOCHONDRIAL-RELATED"/>
    <property type="match status" value="1"/>
</dbReference>
<accession>A0ABY8UMR6</accession>
<dbReference type="Proteomes" id="UP001244341">
    <property type="component" value="Chromosome 13b"/>
</dbReference>
<dbReference type="EMBL" id="CP126220">
    <property type="protein sequence ID" value="WIA21571.1"/>
    <property type="molecule type" value="Genomic_DNA"/>
</dbReference>
<sequence length="550" mass="57866">MAEWTAKYGGVFRIRMLSKWAVIVTDPTLVRAVLQASKTYVPKDGRLYAPIEAASHPRKPNILSSSDAGANGSDGRYWAAVRGAWMKCFTSTNLKRVLPTVVSLCERIIEQQVAAAAATQPTAAAAAAEAAAGAAAAAGPAGWSSINLCQITDRITLDVIGEVAYGRDFGAVSQKRSRYLELVSGMLAVMHEEMSHPMLRLLRQLRPDKQKTQLAREWNEASAAEVRAAMADPPGEHTIAGQLLQVVDPATGAPLTLDQLKAELVIAALAGFETTSMALSWTLGALACHPAALQKLEQELDSVGLLATPANPKPAAFTWQLLGKLQFLQAVIREGLRLFSPAANGSFRMNIAGDLQLKPGLVIPKDTIVGVPFFAFGHNPETYGPDVEAFRPERWLVGRSSSSSSSRNGFSSSGGSMDGALYSSIDGGSASLSSMDAQAADADAIGSSSAADGTAPAAAAAAAAAAAGGKGGRQQAPNDPWSFSIGPRDCAGQALARIELQVVIAMLVGQLQLQLHPSVGGWQGLLQRRMYHTTLQVEGGLPMLLRPRVP</sequence>
<evidence type="ECO:0008006" key="6">
    <source>
        <dbReference type="Google" id="ProtNLM"/>
    </source>
</evidence>
<keyword evidence="3" id="KW-0349">Heme</keyword>
<organism evidence="4 5">
    <name type="scientific">Tetradesmus obliquus</name>
    <name type="common">Green alga</name>
    <name type="synonym">Acutodesmus obliquus</name>
    <dbReference type="NCBI Taxonomy" id="3088"/>
    <lineage>
        <taxon>Eukaryota</taxon>
        <taxon>Viridiplantae</taxon>
        <taxon>Chlorophyta</taxon>
        <taxon>core chlorophytes</taxon>
        <taxon>Chlorophyceae</taxon>
        <taxon>CS clade</taxon>
        <taxon>Sphaeropleales</taxon>
        <taxon>Scenedesmaceae</taxon>
        <taxon>Tetradesmus</taxon>
    </lineage>
</organism>
<evidence type="ECO:0000256" key="3">
    <source>
        <dbReference type="RuleBase" id="RU000461"/>
    </source>
</evidence>
<evidence type="ECO:0000313" key="4">
    <source>
        <dbReference type="EMBL" id="WIA21571.1"/>
    </source>
</evidence>
<name>A0ABY8UMR6_TETOB</name>
<dbReference type="PROSITE" id="PS00086">
    <property type="entry name" value="CYTOCHROME_P450"/>
    <property type="match status" value="1"/>
</dbReference>
<dbReference type="InterPro" id="IPR050121">
    <property type="entry name" value="Cytochrome_P450_monoxygenase"/>
</dbReference>
<keyword evidence="3" id="KW-0408">Iron</keyword>
<dbReference type="SUPFAM" id="SSF48264">
    <property type="entry name" value="Cytochrome P450"/>
    <property type="match status" value="1"/>
</dbReference>
<evidence type="ECO:0000256" key="1">
    <source>
        <dbReference type="ARBA" id="ARBA00001971"/>
    </source>
</evidence>
<evidence type="ECO:0000313" key="5">
    <source>
        <dbReference type="Proteomes" id="UP001244341"/>
    </source>
</evidence>
<dbReference type="InterPro" id="IPR017972">
    <property type="entry name" value="Cyt_P450_CS"/>
</dbReference>
<proteinExistence type="inferred from homology"/>
<gene>
    <name evidence="4" type="ORF">OEZ85_000763</name>
</gene>
<dbReference type="InterPro" id="IPR001128">
    <property type="entry name" value="Cyt_P450"/>
</dbReference>
<keyword evidence="3" id="KW-0503">Monooxygenase</keyword>
<reference evidence="4 5" key="1">
    <citation type="submission" date="2023-05" db="EMBL/GenBank/DDBJ databases">
        <title>A 100% complete, gapless, phased diploid assembly of the Scenedesmus obliquus UTEX 3031 genome.</title>
        <authorList>
            <person name="Biondi T.C."/>
            <person name="Hanschen E.R."/>
            <person name="Kwon T."/>
            <person name="Eng W."/>
            <person name="Kruse C.P.S."/>
            <person name="Koehler S.I."/>
            <person name="Kunde Y."/>
            <person name="Gleasner C.D."/>
            <person name="You Mak K.T."/>
            <person name="Polle J."/>
            <person name="Hovde B.T."/>
            <person name="Starkenburg S.R."/>
        </authorList>
    </citation>
    <scope>NUCLEOTIDE SEQUENCE [LARGE SCALE GENOMIC DNA]</scope>
    <source>
        <strain evidence="4 5">DOE0152z</strain>
    </source>
</reference>
<dbReference type="Gene3D" id="1.10.630.10">
    <property type="entry name" value="Cytochrome P450"/>
    <property type="match status" value="1"/>
</dbReference>